<dbReference type="EMBL" id="BEYU01000040">
    <property type="protein sequence ID" value="GBG28316.1"/>
    <property type="molecule type" value="Genomic_DNA"/>
</dbReference>
<proteinExistence type="predicted"/>
<gene>
    <name evidence="3" type="ORF">FCC1311_045392</name>
</gene>
<dbReference type="PANTHER" id="PTHR40237:SF1">
    <property type="entry name" value="LD44813P"/>
    <property type="match status" value="1"/>
</dbReference>
<dbReference type="PANTHER" id="PTHR40237">
    <property type="entry name" value="LD44813P"/>
    <property type="match status" value="1"/>
</dbReference>
<dbReference type="Proteomes" id="UP000241890">
    <property type="component" value="Unassembled WGS sequence"/>
</dbReference>
<protein>
    <recommendedName>
        <fullName evidence="5">RWD domain-containing protein</fullName>
    </recommendedName>
</protein>
<evidence type="ECO:0008006" key="5">
    <source>
        <dbReference type="Google" id="ProtNLM"/>
    </source>
</evidence>
<name>A0A2R5GBD8_9STRA</name>
<sequence>MGDEASTSPAAAAALSAAAEAPAPATAEAATPQPPQPAATTPHETSSPAEGPWTREAAIARDREDLKDVIHAHHLKTFTEDFAKLVCHKTAYRRLMLHVQFSDNYPSDPLHVEVQSDTLPAKLVEKLQAMFREKLEKPADQDGLGVRGRPHVAAFYAYVDEMIHENKLLWATPEVRQTLALAKEIPDLTIAVNDEAGTLKLKATCGKYMMRAVVTVPDEYPASPLEVEMKKCSFPPTVHTVFLLQAREIARKCSIGVSVERAVQQSTTVVADRLIAPPQKPGTKRDVKMTSAHLKDIKHDVNFLKKANDLQEVNASYNKQLHMYLHSTQVRRAARRELRKLTKQEFEKERAREEAEAAVAEEEQLREWRRVTGQEDLGPQRCIRAVVEFLTRGFIFRLPKEKSLVSDKAVFPADPAKAQELINRRRKDRPTRVPSCGCWWIYSELKIFMETPPFPKPCPRPACNGAIVEHPEFENDPKKRELAYSKSQAVKREMQEVEDFLGM</sequence>
<organism evidence="3 4">
    <name type="scientific">Hondaea fermentalgiana</name>
    <dbReference type="NCBI Taxonomy" id="2315210"/>
    <lineage>
        <taxon>Eukaryota</taxon>
        <taxon>Sar</taxon>
        <taxon>Stramenopiles</taxon>
        <taxon>Bigyra</taxon>
        <taxon>Labyrinthulomycetes</taxon>
        <taxon>Thraustochytrida</taxon>
        <taxon>Thraustochytriidae</taxon>
        <taxon>Hondaea</taxon>
    </lineage>
</organism>
<evidence type="ECO:0000256" key="2">
    <source>
        <dbReference type="SAM" id="MobiDB-lite"/>
    </source>
</evidence>
<evidence type="ECO:0000313" key="3">
    <source>
        <dbReference type="EMBL" id="GBG28316.1"/>
    </source>
</evidence>
<evidence type="ECO:0000313" key="4">
    <source>
        <dbReference type="Proteomes" id="UP000241890"/>
    </source>
</evidence>
<reference evidence="3 4" key="1">
    <citation type="submission" date="2017-12" db="EMBL/GenBank/DDBJ databases">
        <title>Sequencing, de novo assembly and annotation of complete genome of a new Thraustochytrid species, strain FCC1311.</title>
        <authorList>
            <person name="Sedici K."/>
            <person name="Godart F."/>
            <person name="Aiese Cigliano R."/>
            <person name="Sanseverino W."/>
            <person name="Barakat M."/>
            <person name="Ortet P."/>
            <person name="Marechal E."/>
            <person name="Cagnac O."/>
            <person name="Amato A."/>
        </authorList>
    </citation>
    <scope>NUCLEOTIDE SEQUENCE [LARGE SCALE GENOMIC DNA]</scope>
</reference>
<keyword evidence="4" id="KW-1185">Reference proteome</keyword>
<feature type="coiled-coil region" evidence="1">
    <location>
        <begin position="334"/>
        <end position="363"/>
    </location>
</feature>
<dbReference type="AlphaFoldDB" id="A0A2R5GBD8"/>
<feature type="compositionally biased region" description="Low complexity" evidence="2">
    <location>
        <begin position="1"/>
        <end position="31"/>
    </location>
</feature>
<dbReference type="OrthoDB" id="8062037at2759"/>
<keyword evidence="1" id="KW-0175">Coiled coil</keyword>
<comment type="caution">
    <text evidence="3">The sequence shown here is derived from an EMBL/GenBank/DDBJ whole genome shotgun (WGS) entry which is preliminary data.</text>
</comment>
<evidence type="ECO:0000256" key="1">
    <source>
        <dbReference type="SAM" id="Coils"/>
    </source>
</evidence>
<dbReference type="InParanoid" id="A0A2R5GBD8"/>
<feature type="region of interest" description="Disordered" evidence="2">
    <location>
        <begin position="1"/>
        <end position="52"/>
    </location>
</feature>
<accession>A0A2R5GBD8</accession>